<dbReference type="STRING" id="29367.CLPUN_18790"/>
<dbReference type="Gene3D" id="3.40.630.10">
    <property type="entry name" value="Zn peptidases"/>
    <property type="match status" value="1"/>
</dbReference>
<dbReference type="Proteomes" id="UP000190890">
    <property type="component" value="Unassembled WGS sequence"/>
</dbReference>
<dbReference type="SUPFAM" id="SSF53187">
    <property type="entry name" value="Zn-dependent exopeptidases"/>
    <property type="match status" value="1"/>
</dbReference>
<reference evidence="1 2" key="1">
    <citation type="submission" date="2016-05" db="EMBL/GenBank/DDBJ databases">
        <title>Microbial solvent formation.</title>
        <authorList>
            <person name="Poehlein A."/>
            <person name="Montoya Solano J.D."/>
            <person name="Flitsch S."/>
            <person name="Krabben P."/>
            <person name="Duerre P."/>
            <person name="Daniel R."/>
        </authorList>
    </citation>
    <scope>NUCLEOTIDE SEQUENCE [LARGE SCALE GENOMIC DNA]</scope>
    <source>
        <strain evidence="1 2">DSM 2619</strain>
    </source>
</reference>
<protein>
    <recommendedName>
        <fullName evidence="3">Hydrolase YxeP</fullName>
    </recommendedName>
</protein>
<sequence length="53" mass="6277">MNKVLLSIIENLNDELIGTYRQLHENPELPNEEFETTKLIRKLLKKVDIEILD</sequence>
<keyword evidence="2" id="KW-1185">Reference proteome</keyword>
<evidence type="ECO:0000313" key="1">
    <source>
        <dbReference type="EMBL" id="OOM78517.1"/>
    </source>
</evidence>
<name>A0A1S8TL50_9CLOT</name>
<evidence type="ECO:0008006" key="3">
    <source>
        <dbReference type="Google" id="ProtNLM"/>
    </source>
</evidence>
<comment type="caution">
    <text evidence="1">The sequence shown here is derived from an EMBL/GenBank/DDBJ whole genome shotgun (WGS) entry which is preliminary data.</text>
</comment>
<evidence type="ECO:0000313" key="2">
    <source>
        <dbReference type="Proteomes" id="UP000190890"/>
    </source>
</evidence>
<accession>A0A1S8TL50</accession>
<gene>
    <name evidence="1" type="ORF">CLPUN_18790</name>
</gene>
<dbReference type="EMBL" id="LZZM01000125">
    <property type="protein sequence ID" value="OOM78517.1"/>
    <property type="molecule type" value="Genomic_DNA"/>
</dbReference>
<proteinExistence type="predicted"/>
<dbReference type="AlphaFoldDB" id="A0A1S8TL50"/>
<organism evidence="1 2">
    <name type="scientific">Clostridium puniceum</name>
    <dbReference type="NCBI Taxonomy" id="29367"/>
    <lineage>
        <taxon>Bacteria</taxon>
        <taxon>Bacillati</taxon>
        <taxon>Bacillota</taxon>
        <taxon>Clostridia</taxon>
        <taxon>Eubacteriales</taxon>
        <taxon>Clostridiaceae</taxon>
        <taxon>Clostridium</taxon>
    </lineage>
</organism>